<reference evidence="1" key="2">
    <citation type="submission" date="2022-01" db="EMBL/GenBank/DDBJ databases">
        <authorList>
            <person name="Yamashiro T."/>
            <person name="Shiraishi A."/>
            <person name="Satake H."/>
            <person name="Nakayama K."/>
        </authorList>
    </citation>
    <scope>NUCLEOTIDE SEQUENCE</scope>
</reference>
<organism evidence="1 2">
    <name type="scientific">Tanacetum coccineum</name>
    <dbReference type="NCBI Taxonomy" id="301880"/>
    <lineage>
        <taxon>Eukaryota</taxon>
        <taxon>Viridiplantae</taxon>
        <taxon>Streptophyta</taxon>
        <taxon>Embryophyta</taxon>
        <taxon>Tracheophyta</taxon>
        <taxon>Spermatophyta</taxon>
        <taxon>Magnoliopsida</taxon>
        <taxon>eudicotyledons</taxon>
        <taxon>Gunneridae</taxon>
        <taxon>Pentapetalae</taxon>
        <taxon>asterids</taxon>
        <taxon>campanulids</taxon>
        <taxon>Asterales</taxon>
        <taxon>Asteraceae</taxon>
        <taxon>Asteroideae</taxon>
        <taxon>Anthemideae</taxon>
        <taxon>Anthemidinae</taxon>
        <taxon>Tanacetum</taxon>
    </lineage>
</organism>
<proteinExistence type="predicted"/>
<keyword evidence="2" id="KW-1185">Reference proteome</keyword>
<name>A0ABQ5HRY4_9ASTR</name>
<gene>
    <name evidence="1" type="ORF">Tco_1078887</name>
</gene>
<dbReference type="EMBL" id="BQNB010019885">
    <property type="protein sequence ID" value="GJT90042.1"/>
    <property type="molecule type" value="Genomic_DNA"/>
</dbReference>
<evidence type="ECO:0000313" key="1">
    <source>
        <dbReference type="EMBL" id="GJT90042.1"/>
    </source>
</evidence>
<reference evidence="1" key="1">
    <citation type="journal article" date="2022" name="Int. J. Mol. Sci.">
        <title>Draft Genome of Tanacetum Coccineum: Genomic Comparison of Closely Related Tanacetum-Family Plants.</title>
        <authorList>
            <person name="Yamashiro T."/>
            <person name="Shiraishi A."/>
            <person name="Nakayama K."/>
            <person name="Satake H."/>
        </authorList>
    </citation>
    <scope>NUCLEOTIDE SEQUENCE</scope>
</reference>
<sequence>MNIADKCTTIFRTSSMFPLSGTGEVRSQEIYDWRMNGWFTLLVGIGSTATMGAKLVTVLPKSASYEEEEKMPVLGWWYMSSISEDEDMEFARSKGEGNLVECLLSP</sequence>
<comment type="caution">
    <text evidence="1">The sequence shown here is derived from an EMBL/GenBank/DDBJ whole genome shotgun (WGS) entry which is preliminary data.</text>
</comment>
<evidence type="ECO:0000313" key="2">
    <source>
        <dbReference type="Proteomes" id="UP001151760"/>
    </source>
</evidence>
<protein>
    <submittedName>
        <fullName evidence="1">Uncharacterized protein</fullName>
    </submittedName>
</protein>
<dbReference type="Proteomes" id="UP001151760">
    <property type="component" value="Unassembled WGS sequence"/>
</dbReference>
<accession>A0ABQ5HRY4</accession>